<dbReference type="InterPro" id="IPR032854">
    <property type="entry name" value="ALKBH3"/>
</dbReference>
<dbReference type="Pfam" id="PF11523">
    <property type="entry name" value="DUF3223"/>
    <property type="match status" value="1"/>
</dbReference>
<name>A0A7S4QHV8_9DINO</name>
<accession>A0A7S4QHV8</accession>
<proteinExistence type="predicted"/>
<dbReference type="Gene3D" id="3.10.450.40">
    <property type="match status" value="1"/>
</dbReference>
<evidence type="ECO:0000259" key="2">
    <source>
        <dbReference type="PROSITE" id="PS51471"/>
    </source>
</evidence>
<feature type="compositionally biased region" description="Low complexity" evidence="1">
    <location>
        <begin position="41"/>
        <end position="62"/>
    </location>
</feature>
<protein>
    <recommendedName>
        <fullName evidence="2">Fe2OG dioxygenase domain-containing protein</fullName>
    </recommendedName>
</protein>
<feature type="region of interest" description="Disordered" evidence="1">
    <location>
        <begin position="162"/>
        <end position="188"/>
    </location>
</feature>
<feature type="region of interest" description="Disordered" evidence="1">
    <location>
        <begin position="1"/>
        <end position="100"/>
    </location>
</feature>
<feature type="compositionally biased region" description="Low complexity" evidence="1">
    <location>
        <begin position="206"/>
        <end position="215"/>
    </location>
</feature>
<dbReference type="InterPro" id="IPR027450">
    <property type="entry name" value="AlkB-like"/>
</dbReference>
<gene>
    <name evidence="3" type="ORF">AMON00008_LOCUS20723</name>
</gene>
<sequence length="663" mass="71960">MTACESPAVAEPAGSRPAPDVLGQTGAEEEPSEAGGKEPQARPAEAAPAAAAELAEGSLADARLPAAPVDGSKPSPDETKPAATAADVASAPAAEAPREEAIAEGKDVEVVGTSMNGSVGVALEYVEAKARWKVRFASGVSKNFKLENLQVAKAAAVQTRTSHHRLQLEGEAGARQRPVEGRGGLQVGGSVSDLLDRMRRESAFTTDEVAVATPTPAAPPPATDATSAEAAAAGPGAAKPADVARGQGPPSTVNLAGRPFADKDELIKHVREMQKRLEEKGGDGILEAEDRFLLFHMAMQHPRTSEKMKAPVNAIRYGVHHSFPQSKCFILVFADGTEEPVSWMKCVKELYSLGPARNKKRGRDADDEGKPTKKRPRNASLEPRHVQTFTEQSRAETGLQLLRDVAAEQRHPLAARWEYPLMDEARRCFAGYMQCPLEPDAAKAFYDRAASGTTWGQPVDPRSGEPIPRKTAWMVSSGCTCTYRYGGVDVDPQEFPPWMIDIMQVYMPICGLSSREEWPNSCNLNLYEDAGMSVGWHADNEKLFQGRYRDIRIISVSLGQARTFELREMGIDDDADSRIKYKLRLGDGDVCTMEGLTQKHYQHRVPKEESSGPRINLTWRWVRRHRPECPACPPRARDIVSKPVESSGGGGEDHEDPPAAEPV</sequence>
<reference evidence="3" key="1">
    <citation type="submission" date="2021-01" db="EMBL/GenBank/DDBJ databases">
        <authorList>
            <person name="Corre E."/>
            <person name="Pelletier E."/>
            <person name="Niang G."/>
            <person name="Scheremetjew M."/>
            <person name="Finn R."/>
            <person name="Kale V."/>
            <person name="Holt S."/>
            <person name="Cochrane G."/>
            <person name="Meng A."/>
            <person name="Brown T."/>
            <person name="Cohen L."/>
        </authorList>
    </citation>
    <scope>NUCLEOTIDE SEQUENCE</scope>
    <source>
        <strain evidence="3">CCMP3105</strain>
    </source>
</reference>
<dbReference type="GO" id="GO:0051213">
    <property type="term" value="F:dioxygenase activity"/>
    <property type="evidence" value="ECO:0007669"/>
    <property type="project" value="InterPro"/>
</dbReference>
<dbReference type="SUPFAM" id="SSF51197">
    <property type="entry name" value="Clavaminate synthase-like"/>
    <property type="match status" value="1"/>
</dbReference>
<dbReference type="GO" id="GO:0006307">
    <property type="term" value="P:DNA alkylation repair"/>
    <property type="evidence" value="ECO:0007669"/>
    <property type="project" value="InterPro"/>
</dbReference>
<feature type="region of interest" description="Disordered" evidence="1">
    <location>
        <begin position="628"/>
        <end position="663"/>
    </location>
</feature>
<evidence type="ECO:0000256" key="1">
    <source>
        <dbReference type="SAM" id="MobiDB-lite"/>
    </source>
</evidence>
<evidence type="ECO:0000313" key="3">
    <source>
        <dbReference type="EMBL" id="CAE4584169.1"/>
    </source>
</evidence>
<dbReference type="InterPro" id="IPR037151">
    <property type="entry name" value="AlkB-like_sf"/>
</dbReference>
<dbReference type="EMBL" id="HBNR01030367">
    <property type="protein sequence ID" value="CAE4584169.1"/>
    <property type="molecule type" value="Transcribed_RNA"/>
</dbReference>
<dbReference type="Gene3D" id="2.60.120.590">
    <property type="entry name" value="Alpha-ketoglutarate-dependent dioxygenase AlkB-like"/>
    <property type="match status" value="1"/>
</dbReference>
<dbReference type="InterPro" id="IPR005123">
    <property type="entry name" value="Oxoglu/Fe-dep_dioxygenase_dom"/>
</dbReference>
<dbReference type="AlphaFoldDB" id="A0A7S4QHV8"/>
<feature type="region of interest" description="Disordered" evidence="1">
    <location>
        <begin position="357"/>
        <end position="393"/>
    </location>
</feature>
<dbReference type="PANTHER" id="PTHR31212">
    <property type="entry name" value="ALPHA-KETOGLUTARATE-DEPENDENT DIOXYGENASE ALKB HOMOLOG 3"/>
    <property type="match status" value="1"/>
</dbReference>
<feature type="compositionally biased region" description="Basic and acidic residues" evidence="1">
    <location>
        <begin position="166"/>
        <end position="180"/>
    </location>
</feature>
<dbReference type="Pfam" id="PF13532">
    <property type="entry name" value="2OG-FeII_Oxy_2"/>
    <property type="match status" value="1"/>
</dbReference>
<feature type="domain" description="Fe2OG dioxygenase" evidence="2">
    <location>
        <begin position="518"/>
        <end position="623"/>
    </location>
</feature>
<dbReference type="PROSITE" id="PS51471">
    <property type="entry name" value="FE2OG_OXY"/>
    <property type="match status" value="1"/>
</dbReference>
<feature type="region of interest" description="Disordered" evidence="1">
    <location>
        <begin position="206"/>
        <end position="257"/>
    </location>
</feature>
<feature type="compositionally biased region" description="Low complexity" evidence="1">
    <location>
        <begin position="81"/>
        <end position="95"/>
    </location>
</feature>
<feature type="compositionally biased region" description="Low complexity" evidence="1">
    <location>
        <begin position="223"/>
        <end position="244"/>
    </location>
</feature>
<organism evidence="3">
    <name type="scientific">Alexandrium monilatum</name>
    <dbReference type="NCBI Taxonomy" id="311494"/>
    <lineage>
        <taxon>Eukaryota</taxon>
        <taxon>Sar</taxon>
        <taxon>Alveolata</taxon>
        <taxon>Dinophyceae</taxon>
        <taxon>Gonyaulacales</taxon>
        <taxon>Pyrocystaceae</taxon>
        <taxon>Alexandrium</taxon>
    </lineage>
</organism>
<dbReference type="PANTHER" id="PTHR31212:SF4">
    <property type="entry name" value="ALPHA-KETOGLUTARATE-DEPENDENT DIOXYGENASE ALKB HOMOLOG 3"/>
    <property type="match status" value="1"/>
</dbReference>